<dbReference type="AlphaFoldDB" id="A0A6A6W0B6"/>
<keyword evidence="8 9" id="KW-0137">Centromere</keyword>
<evidence type="ECO:0000256" key="2">
    <source>
        <dbReference type="ARBA" id="ARBA00022454"/>
    </source>
</evidence>
<evidence type="ECO:0000256" key="9">
    <source>
        <dbReference type="RuleBase" id="RU367150"/>
    </source>
</evidence>
<dbReference type="InterPro" id="IPR013255">
    <property type="entry name" value="Spc25_C"/>
</dbReference>
<dbReference type="RefSeq" id="XP_033596962.1">
    <property type="nucleotide sequence ID" value="XM_033749642.1"/>
</dbReference>
<comment type="function">
    <text evidence="9">Acts as a component of the essential kinetochore-associated NDC80 complex, which is required for chromosome segregation and spindle checkpoint activity.</text>
</comment>
<evidence type="ECO:0000256" key="5">
    <source>
        <dbReference type="ARBA" id="ARBA00022838"/>
    </source>
</evidence>
<dbReference type="GO" id="GO:0051301">
    <property type="term" value="P:cell division"/>
    <property type="evidence" value="ECO:0007669"/>
    <property type="project" value="UniProtKB-UniRule"/>
</dbReference>
<comment type="subunit">
    <text evidence="9">Component of the NDC80 complex.</text>
</comment>
<dbReference type="Proteomes" id="UP000799437">
    <property type="component" value="Unassembled WGS sequence"/>
</dbReference>
<dbReference type="InterPro" id="IPR045143">
    <property type="entry name" value="Spc25"/>
</dbReference>
<evidence type="ECO:0000256" key="8">
    <source>
        <dbReference type="ARBA" id="ARBA00023328"/>
    </source>
</evidence>
<keyword evidence="2 9" id="KW-0158">Chromosome</keyword>
<evidence type="ECO:0000313" key="11">
    <source>
        <dbReference type="EMBL" id="KAF2754511.1"/>
    </source>
</evidence>
<sequence length="259" mass="30089">MAAVAFDSSMGANTLRPPFDRADAISTADSLPSVQFGFEDLRDRMQRFTQRFDAFIELGRKRVLEERNKFRMNVSELQEDQRMKKRDIEILTLKQTTHAQTLAKESQETDEMNHAIAALTAQRDERLAARDALKSQIVEIQTQISSRREAQAAHKKHLERESRYNEPELDFWETHLGLRIEGAGYSDHLKFTYTCVNEKDPSIEAWFELDTGSREYRIIQHRPKLEQEAVEGALDRLSSGRMLAPFLREMRQLFIDALK</sequence>
<comment type="subcellular location">
    <subcellularLocation>
        <location evidence="9">Nucleus</location>
    </subcellularLocation>
    <subcellularLocation>
        <location evidence="9">Chromosome</location>
        <location evidence="9">Centromere</location>
        <location evidence="9">Kinetochore</location>
    </subcellularLocation>
</comment>
<keyword evidence="12" id="KW-1185">Reference proteome</keyword>
<organism evidence="11 12">
    <name type="scientific">Pseudovirgaria hyperparasitica</name>
    <dbReference type="NCBI Taxonomy" id="470096"/>
    <lineage>
        <taxon>Eukaryota</taxon>
        <taxon>Fungi</taxon>
        <taxon>Dikarya</taxon>
        <taxon>Ascomycota</taxon>
        <taxon>Pezizomycotina</taxon>
        <taxon>Dothideomycetes</taxon>
        <taxon>Dothideomycetes incertae sedis</taxon>
        <taxon>Acrospermales</taxon>
        <taxon>Acrospermaceae</taxon>
        <taxon>Pseudovirgaria</taxon>
    </lineage>
</organism>
<keyword evidence="7 9" id="KW-0131">Cell cycle</keyword>
<keyword evidence="4 9" id="KW-0498">Mitosis</keyword>
<keyword evidence="5 9" id="KW-0995">Kinetochore</keyword>
<evidence type="ECO:0000256" key="1">
    <source>
        <dbReference type="ARBA" id="ARBA00006379"/>
    </source>
</evidence>
<dbReference type="FunFam" id="3.30.457.50:FF:000001">
    <property type="entry name" value="Probable kinetochore protein spc25"/>
    <property type="match status" value="1"/>
</dbReference>
<accession>A0A6A6W0B6</accession>
<keyword evidence="9" id="KW-0539">Nucleus</keyword>
<comment type="similarity">
    <text evidence="1 9">Belongs to the SPC25 family.</text>
</comment>
<dbReference type="GeneID" id="54490696"/>
<feature type="domain" description="Chromosome segregation protein Spc25 C-terminal" evidence="10">
    <location>
        <begin position="186"/>
        <end position="254"/>
    </location>
</feature>
<evidence type="ECO:0000256" key="7">
    <source>
        <dbReference type="ARBA" id="ARBA00023306"/>
    </source>
</evidence>
<evidence type="ECO:0000256" key="4">
    <source>
        <dbReference type="ARBA" id="ARBA00022776"/>
    </source>
</evidence>
<dbReference type="CDD" id="cd23784">
    <property type="entry name" value="RWD_Spc25"/>
    <property type="match status" value="1"/>
</dbReference>
<evidence type="ECO:0000259" key="10">
    <source>
        <dbReference type="Pfam" id="PF08234"/>
    </source>
</evidence>
<dbReference type="GO" id="GO:0005634">
    <property type="term" value="C:nucleus"/>
    <property type="evidence" value="ECO:0007669"/>
    <property type="project" value="UniProtKB-SubCell"/>
</dbReference>
<gene>
    <name evidence="11" type="ORF">EJ05DRAFT_541103</name>
</gene>
<dbReference type="PANTHER" id="PTHR14281:SF0">
    <property type="entry name" value="KINETOCHORE PROTEIN SPC25"/>
    <property type="match status" value="1"/>
</dbReference>
<keyword evidence="3 9" id="KW-0132">Cell division</keyword>
<dbReference type="OrthoDB" id="4056921at2759"/>
<evidence type="ECO:0000256" key="6">
    <source>
        <dbReference type="ARBA" id="ARBA00023054"/>
    </source>
</evidence>
<name>A0A6A6W0B6_9PEZI</name>
<evidence type="ECO:0000256" key="3">
    <source>
        <dbReference type="ARBA" id="ARBA00022618"/>
    </source>
</evidence>
<dbReference type="Gene3D" id="3.30.457.50">
    <property type="entry name" value="Chromosome segregation protein Spc25"/>
    <property type="match status" value="1"/>
</dbReference>
<proteinExistence type="inferred from homology"/>
<reference evidence="11" key="1">
    <citation type="journal article" date="2020" name="Stud. Mycol.">
        <title>101 Dothideomycetes genomes: a test case for predicting lifestyles and emergence of pathogens.</title>
        <authorList>
            <person name="Haridas S."/>
            <person name="Albert R."/>
            <person name="Binder M."/>
            <person name="Bloem J."/>
            <person name="Labutti K."/>
            <person name="Salamov A."/>
            <person name="Andreopoulos B."/>
            <person name="Baker S."/>
            <person name="Barry K."/>
            <person name="Bills G."/>
            <person name="Bluhm B."/>
            <person name="Cannon C."/>
            <person name="Castanera R."/>
            <person name="Culley D."/>
            <person name="Daum C."/>
            <person name="Ezra D."/>
            <person name="Gonzalez J."/>
            <person name="Henrissat B."/>
            <person name="Kuo A."/>
            <person name="Liang C."/>
            <person name="Lipzen A."/>
            <person name="Lutzoni F."/>
            <person name="Magnuson J."/>
            <person name="Mondo S."/>
            <person name="Nolan M."/>
            <person name="Ohm R."/>
            <person name="Pangilinan J."/>
            <person name="Park H.-J."/>
            <person name="Ramirez L."/>
            <person name="Alfaro M."/>
            <person name="Sun H."/>
            <person name="Tritt A."/>
            <person name="Yoshinaga Y."/>
            <person name="Zwiers L.-H."/>
            <person name="Turgeon B."/>
            <person name="Goodwin S."/>
            <person name="Spatafora J."/>
            <person name="Crous P."/>
            <person name="Grigoriev I."/>
        </authorList>
    </citation>
    <scope>NUCLEOTIDE SEQUENCE</scope>
    <source>
        <strain evidence="11">CBS 121739</strain>
    </source>
</reference>
<dbReference type="GO" id="GO:0007059">
    <property type="term" value="P:chromosome segregation"/>
    <property type="evidence" value="ECO:0007669"/>
    <property type="project" value="InterPro"/>
</dbReference>
<dbReference type="GO" id="GO:0031262">
    <property type="term" value="C:Ndc80 complex"/>
    <property type="evidence" value="ECO:0007669"/>
    <property type="project" value="InterPro"/>
</dbReference>
<dbReference type="Pfam" id="PF08234">
    <property type="entry name" value="Spindle_Spc25"/>
    <property type="match status" value="1"/>
</dbReference>
<protein>
    <recommendedName>
        <fullName evidence="9">Kinetochore protein SPC25</fullName>
    </recommendedName>
</protein>
<keyword evidence="6" id="KW-0175">Coiled coil</keyword>
<dbReference type="PANTHER" id="PTHR14281">
    <property type="entry name" value="KINETOCHORE PROTEIN SPC25-RELATED"/>
    <property type="match status" value="1"/>
</dbReference>
<evidence type="ECO:0000313" key="12">
    <source>
        <dbReference type="Proteomes" id="UP000799437"/>
    </source>
</evidence>
<dbReference type="EMBL" id="ML996580">
    <property type="protein sequence ID" value="KAF2754511.1"/>
    <property type="molecule type" value="Genomic_DNA"/>
</dbReference>